<dbReference type="EMBL" id="JAUSRA010000001">
    <property type="protein sequence ID" value="MDP9799856.1"/>
    <property type="molecule type" value="Genomic_DNA"/>
</dbReference>
<accession>A0ABT9N831</accession>
<evidence type="ECO:0008006" key="3">
    <source>
        <dbReference type="Google" id="ProtNLM"/>
    </source>
</evidence>
<comment type="caution">
    <text evidence="1">The sequence shown here is derived from an EMBL/GenBank/DDBJ whole genome shotgun (WGS) entry which is preliminary data.</text>
</comment>
<protein>
    <recommendedName>
        <fullName evidence="3">CopG family transcriptional regulator</fullName>
    </recommendedName>
</protein>
<name>A0ABT9N831_9ACTN</name>
<gene>
    <name evidence="1" type="ORF">J2S43_008368</name>
</gene>
<evidence type="ECO:0000313" key="2">
    <source>
        <dbReference type="Proteomes" id="UP001240984"/>
    </source>
</evidence>
<reference evidence="1 2" key="1">
    <citation type="submission" date="2023-07" db="EMBL/GenBank/DDBJ databases">
        <title>Sequencing the genomes of 1000 actinobacteria strains.</title>
        <authorList>
            <person name="Klenk H.-P."/>
        </authorList>
    </citation>
    <scope>NUCLEOTIDE SEQUENCE [LARGE SCALE GENOMIC DNA]</scope>
    <source>
        <strain evidence="1 2">DSM 44710</strain>
    </source>
</reference>
<dbReference type="RefSeq" id="WP_306838980.1">
    <property type="nucleotide sequence ID" value="NZ_JAUSRA010000001.1"/>
</dbReference>
<organism evidence="1 2">
    <name type="scientific">Catenuloplanes nepalensis</name>
    <dbReference type="NCBI Taxonomy" id="587533"/>
    <lineage>
        <taxon>Bacteria</taxon>
        <taxon>Bacillati</taxon>
        <taxon>Actinomycetota</taxon>
        <taxon>Actinomycetes</taxon>
        <taxon>Micromonosporales</taxon>
        <taxon>Micromonosporaceae</taxon>
        <taxon>Catenuloplanes</taxon>
    </lineage>
</organism>
<keyword evidence="2" id="KW-1185">Reference proteome</keyword>
<dbReference type="Proteomes" id="UP001240984">
    <property type="component" value="Unassembled WGS sequence"/>
</dbReference>
<evidence type="ECO:0000313" key="1">
    <source>
        <dbReference type="EMBL" id="MDP9799856.1"/>
    </source>
</evidence>
<sequence>MTKKIAISVPDDVAAHLAKESNVSAYVTDAVRGRMYRDIVRNSLRERGHEITEVSIAAARSEIDRIQASITPELRAQAEELRAELERTRARYRR</sequence>
<proteinExistence type="predicted"/>